<protein>
    <submittedName>
        <fullName evidence="6">2-hydroxy-3-oxopropionate reductase</fullName>
    </submittedName>
</protein>
<dbReference type="InterPro" id="IPR015815">
    <property type="entry name" value="HIBADH-related"/>
</dbReference>
<dbReference type="Pfam" id="PF03446">
    <property type="entry name" value="NAD_binding_2"/>
    <property type="match status" value="1"/>
</dbReference>
<reference evidence="6 7" key="1">
    <citation type="submission" date="2016-03" db="EMBL/GenBank/DDBJ databases">
        <title>Draft Genome Sequence of the Strain BR 10245 (Bradyrhizobium sp.) isolated from nodules of Centrolobium paraense.</title>
        <authorList>
            <person name="Simoes-Araujo J.L.Sr."/>
            <person name="Barauna A.C."/>
            <person name="Silva K."/>
            <person name="Zilli J.E."/>
        </authorList>
    </citation>
    <scope>NUCLEOTIDE SEQUENCE [LARGE SCALE GENOMIC DNA]</scope>
    <source>
        <strain evidence="6 7">BR 10245</strain>
    </source>
</reference>
<dbReference type="PANTHER" id="PTHR43060">
    <property type="entry name" value="3-HYDROXYISOBUTYRATE DEHYDROGENASE-LIKE 1, MITOCHONDRIAL-RELATED"/>
    <property type="match status" value="1"/>
</dbReference>
<feature type="active site" evidence="3">
    <location>
        <position position="172"/>
    </location>
</feature>
<dbReference type="RefSeq" id="WP_063698429.1">
    <property type="nucleotide sequence ID" value="NZ_LUUB01000038.1"/>
</dbReference>
<dbReference type="Proteomes" id="UP000076959">
    <property type="component" value="Unassembled WGS sequence"/>
</dbReference>
<dbReference type="Gene3D" id="1.10.1040.10">
    <property type="entry name" value="N-(1-d-carboxylethyl)-l-norvaline Dehydrogenase, domain 2"/>
    <property type="match status" value="1"/>
</dbReference>
<name>A0A176Z1H0_9BRAD</name>
<dbReference type="InterPro" id="IPR036291">
    <property type="entry name" value="NAD(P)-bd_dom_sf"/>
</dbReference>
<dbReference type="PIRSF" id="PIRSF000103">
    <property type="entry name" value="HIBADH"/>
    <property type="match status" value="1"/>
</dbReference>
<keyword evidence="1" id="KW-0560">Oxidoreductase</keyword>
<dbReference type="Gene3D" id="3.40.50.720">
    <property type="entry name" value="NAD(P)-binding Rossmann-like Domain"/>
    <property type="match status" value="1"/>
</dbReference>
<evidence type="ECO:0000313" key="6">
    <source>
        <dbReference type="EMBL" id="OAF12906.1"/>
    </source>
</evidence>
<evidence type="ECO:0000259" key="5">
    <source>
        <dbReference type="Pfam" id="PF14833"/>
    </source>
</evidence>
<dbReference type="GO" id="GO:0016491">
    <property type="term" value="F:oxidoreductase activity"/>
    <property type="evidence" value="ECO:0007669"/>
    <property type="project" value="UniProtKB-KW"/>
</dbReference>
<dbReference type="SUPFAM" id="SSF51735">
    <property type="entry name" value="NAD(P)-binding Rossmann-fold domains"/>
    <property type="match status" value="1"/>
</dbReference>
<dbReference type="SUPFAM" id="SSF48179">
    <property type="entry name" value="6-phosphogluconate dehydrogenase C-terminal domain-like"/>
    <property type="match status" value="1"/>
</dbReference>
<dbReference type="AlphaFoldDB" id="A0A176Z1H0"/>
<proteinExistence type="predicted"/>
<evidence type="ECO:0000313" key="7">
    <source>
        <dbReference type="Proteomes" id="UP000076959"/>
    </source>
</evidence>
<feature type="domain" description="6-phosphogluconate dehydrogenase NADP-binding" evidence="4">
    <location>
        <begin position="7"/>
        <end position="163"/>
    </location>
</feature>
<dbReference type="GO" id="GO:0050661">
    <property type="term" value="F:NADP binding"/>
    <property type="evidence" value="ECO:0007669"/>
    <property type="project" value="InterPro"/>
</dbReference>
<dbReference type="EMBL" id="LUUB01000038">
    <property type="protein sequence ID" value="OAF12906.1"/>
    <property type="molecule type" value="Genomic_DNA"/>
</dbReference>
<evidence type="ECO:0000256" key="3">
    <source>
        <dbReference type="PIRSR" id="PIRSR000103-1"/>
    </source>
</evidence>
<organism evidence="6 7">
    <name type="scientific">Bradyrhizobium centrolobii</name>
    <dbReference type="NCBI Taxonomy" id="1505087"/>
    <lineage>
        <taxon>Bacteria</taxon>
        <taxon>Pseudomonadati</taxon>
        <taxon>Pseudomonadota</taxon>
        <taxon>Alphaproteobacteria</taxon>
        <taxon>Hyphomicrobiales</taxon>
        <taxon>Nitrobacteraceae</taxon>
        <taxon>Bradyrhizobium</taxon>
    </lineage>
</organism>
<sequence length="301" mass="31623">MSAAQIIGFIGLGVMGGPMCRNIAKKHAGRVLMLDRDPAALAELSDTKAEAAVSLEGLAAAADVIFLSLPGGPQVEAVSGAIAEAARPGTTIVDLSTTPVALARSVSHRLKARSFHFADAPVARTREAAQRGELSIMVGAEADVFARIKPLLDYIGSDVTHCGEVGCGQVVKLINNALVFEHTLALAEMMVVGERAGVKPETLLSAVSKGSGDSFVLRNHGTKAMLPRNFPEKAFPPEYVLKDLDYVLQLASDTGVRPGIAELARRYYDAACRQGLSGRYFPGVIEFIEQGGAPGEGQAKA</sequence>
<dbReference type="Pfam" id="PF14833">
    <property type="entry name" value="NAD_binding_11"/>
    <property type="match status" value="1"/>
</dbReference>
<accession>A0A176Z1H0</accession>
<dbReference type="GO" id="GO:0051287">
    <property type="term" value="F:NAD binding"/>
    <property type="evidence" value="ECO:0007669"/>
    <property type="project" value="InterPro"/>
</dbReference>
<dbReference type="InterPro" id="IPR013328">
    <property type="entry name" value="6PGD_dom2"/>
</dbReference>
<dbReference type="OrthoDB" id="9812907at2"/>
<keyword evidence="2" id="KW-0520">NAD</keyword>
<dbReference type="InterPro" id="IPR029154">
    <property type="entry name" value="HIBADH-like_NADP-bd"/>
</dbReference>
<dbReference type="PANTHER" id="PTHR43060:SF15">
    <property type="entry name" value="3-HYDROXYISOBUTYRATE DEHYDROGENASE-LIKE 1, MITOCHONDRIAL-RELATED"/>
    <property type="match status" value="1"/>
</dbReference>
<gene>
    <name evidence="6" type="ORF">AYJ54_44980</name>
</gene>
<evidence type="ECO:0000256" key="1">
    <source>
        <dbReference type="ARBA" id="ARBA00023002"/>
    </source>
</evidence>
<evidence type="ECO:0000256" key="2">
    <source>
        <dbReference type="ARBA" id="ARBA00023027"/>
    </source>
</evidence>
<feature type="domain" description="3-hydroxyisobutyrate dehydrogenase-like NAD-binding" evidence="5">
    <location>
        <begin position="166"/>
        <end position="279"/>
    </location>
</feature>
<keyword evidence="7" id="KW-1185">Reference proteome</keyword>
<comment type="caution">
    <text evidence="6">The sequence shown here is derived from an EMBL/GenBank/DDBJ whole genome shotgun (WGS) entry which is preliminary data.</text>
</comment>
<dbReference type="InterPro" id="IPR006115">
    <property type="entry name" value="6PGDH_NADP-bd"/>
</dbReference>
<dbReference type="InterPro" id="IPR008927">
    <property type="entry name" value="6-PGluconate_DH-like_C_sf"/>
</dbReference>
<evidence type="ECO:0000259" key="4">
    <source>
        <dbReference type="Pfam" id="PF03446"/>
    </source>
</evidence>
<dbReference type="STRING" id="1505087.AYJ54_44980"/>